<keyword evidence="1" id="KW-1133">Transmembrane helix</keyword>
<comment type="caution">
    <text evidence="2">The sequence shown here is derived from an EMBL/GenBank/DDBJ whole genome shotgun (WGS) entry which is preliminary data.</text>
</comment>
<evidence type="ECO:0000313" key="3">
    <source>
        <dbReference type="Proteomes" id="UP001589646"/>
    </source>
</evidence>
<evidence type="ECO:0000313" key="2">
    <source>
        <dbReference type="EMBL" id="MFB9529372.1"/>
    </source>
</evidence>
<evidence type="ECO:0000256" key="1">
    <source>
        <dbReference type="SAM" id="Phobius"/>
    </source>
</evidence>
<name>A0ABV5Q1P6_9ACTN</name>
<reference evidence="2 3" key="1">
    <citation type="submission" date="2024-09" db="EMBL/GenBank/DDBJ databases">
        <authorList>
            <person name="Sun Q."/>
            <person name="Mori K."/>
        </authorList>
    </citation>
    <scope>NUCLEOTIDE SEQUENCE [LARGE SCALE GENOMIC DNA]</scope>
    <source>
        <strain evidence="2 3">JCM 3323</strain>
    </source>
</reference>
<dbReference type="Proteomes" id="UP001589646">
    <property type="component" value="Unassembled WGS sequence"/>
</dbReference>
<keyword evidence="1" id="KW-0472">Membrane</keyword>
<proteinExistence type="predicted"/>
<dbReference type="RefSeq" id="WP_346128464.1">
    <property type="nucleotide sequence ID" value="NZ_BAAAXC010000015.1"/>
</dbReference>
<keyword evidence="3" id="KW-1185">Reference proteome</keyword>
<accession>A0ABV5Q1P6</accession>
<keyword evidence="1" id="KW-0812">Transmembrane</keyword>
<organism evidence="2 3">
    <name type="scientific">Nonomuraea roseola</name>
    <dbReference type="NCBI Taxonomy" id="46179"/>
    <lineage>
        <taxon>Bacteria</taxon>
        <taxon>Bacillati</taxon>
        <taxon>Actinomycetota</taxon>
        <taxon>Actinomycetes</taxon>
        <taxon>Streptosporangiales</taxon>
        <taxon>Streptosporangiaceae</taxon>
        <taxon>Nonomuraea</taxon>
    </lineage>
</organism>
<gene>
    <name evidence="2" type="ORF">ACFFRN_22435</name>
</gene>
<protein>
    <submittedName>
        <fullName evidence="2">Uncharacterized protein</fullName>
    </submittedName>
</protein>
<dbReference type="EMBL" id="JBHMCE010000006">
    <property type="protein sequence ID" value="MFB9529372.1"/>
    <property type="molecule type" value="Genomic_DNA"/>
</dbReference>
<feature type="transmembrane region" description="Helical" evidence="1">
    <location>
        <begin position="18"/>
        <end position="39"/>
    </location>
</feature>
<sequence>MLAVVAAPVAASGGLGTLWVAVLVTNLALVVLQGGGFFLQSARTGTVAAEA</sequence>